<dbReference type="EMBL" id="KN837122">
    <property type="protein sequence ID" value="KIJ43487.1"/>
    <property type="molecule type" value="Genomic_DNA"/>
</dbReference>
<evidence type="ECO:0000313" key="2">
    <source>
        <dbReference type="EMBL" id="KIJ43487.1"/>
    </source>
</evidence>
<dbReference type="AlphaFoldDB" id="A0A0C9VND6"/>
<dbReference type="Proteomes" id="UP000054279">
    <property type="component" value="Unassembled WGS sequence"/>
</dbReference>
<proteinExistence type="predicted"/>
<gene>
    <name evidence="2" type="ORF">M422DRAFT_253043</name>
</gene>
<organism evidence="2 3">
    <name type="scientific">Sphaerobolus stellatus (strain SS14)</name>
    <dbReference type="NCBI Taxonomy" id="990650"/>
    <lineage>
        <taxon>Eukaryota</taxon>
        <taxon>Fungi</taxon>
        <taxon>Dikarya</taxon>
        <taxon>Basidiomycota</taxon>
        <taxon>Agaricomycotina</taxon>
        <taxon>Agaricomycetes</taxon>
        <taxon>Phallomycetidae</taxon>
        <taxon>Geastrales</taxon>
        <taxon>Sphaerobolaceae</taxon>
        <taxon>Sphaerobolus</taxon>
    </lineage>
</organism>
<accession>A0A0C9VND6</accession>
<feature type="compositionally biased region" description="Basic and acidic residues" evidence="1">
    <location>
        <begin position="1"/>
        <end position="52"/>
    </location>
</feature>
<feature type="compositionally biased region" description="Polar residues" evidence="1">
    <location>
        <begin position="53"/>
        <end position="68"/>
    </location>
</feature>
<reference evidence="2 3" key="1">
    <citation type="submission" date="2014-06" db="EMBL/GenBank/DDBJ databases">
        <title>Evolutionary Origins and Diversification of the Mycorrhizal Mutualists.</title>
        <authorList>
            <consortium name="DOE Joint Genome Institute"/>
            <consortium name="Mycorrhizal Genomics Consortium"/>
            <person name="Kohler A."/>
            <person name="Kuo A."/>
            <person name="Nagy L.G."/>
            <person name="Floudas D."/>
            <person name="Copeland A."/>
            <person name="Barry K.W."/>
            <person name="Cichocki N."/>
            <person name="Veneault-Fourrey C."/>
            <person name="LaButti K."/>
            <person name="Lindquist E.A."/>
            <person name="Lipzen A."/>
            <person name="Lundell T."/>
            <person name="Morin E."/>
            <person name="Murat C."/>
            <person name="Riley R."/>
            <person name="Ohm R."/>
            <person name="Sun H."/>
            <person name="Tunlid A."/>
            <person name="Henrissat B."/>
            <person name="Grigoriev I.V."/>
            <person name="Hibbett D.S."/>
            <person name="Martin F."/>
        </authorList>
    </citation>
    <scope>NUCLEOTIDE SEQUENCE [LARGE SCALE GENOMIC DNA]</scope>
    <source>
        <strain evidence="2 3">SS14</strain>
    </source>
</reference>
<feature type="region of interest" description="Disordered" evidence="1">
    <location>
        <begin position="1"/>
        <end position="75"/>
    </location>
</feature>
<dbReference type="HOGENOM" id="CLU_2135142_0_0_1"/>
<protein>
    <submittedName>
        <fullName evidence="2">Uncharacterized protein</fullName>
    </submittedName>
</protein>
<name>A0A0C9VND6_SPHS4</name>
<evidence type="ECO:0000256" key="1">
    <source>
        <dbReference type="SAM" id="MobiDB-lite"/>
    </source>
</evidence>
<evidence type="ECO:0000313" key="3">
    <source>
        <dbReference type="Proteomes" id="UP000054279"/>
    </source>
</evidence>
<sequence length="113" mass="13195">MSLHNSEEHAQMAEDNTERKDNVQMNKDNTRMNEDNVQIKEDNIQIHEDNVQTKEGNTQINVDSTNNMKTKEDHNLTKELPQEQPTTEYVNTAIKGHFGYYDPLRTIFQSSTR</sequence>
<keyword evidence="3" id="KW-1185">Reference proteome</keyword>